<dbReference type="AlphaFoldDB" id="A0A6P1BIF3"/>
<sequence length="152" mass="16939">MTVIYVSVIAVVGLIAYLLIEQKPVQLPKPNIDNAPEKALDLVTDMIKLLETLATGLFAACIWLLRRPLRDDREFVERAVLVLATITALGVSMYFGFVAFDGCLHLLSAKTFDAQLDPVWWPQTLQYYCFVGGVFLLGMACLRSLNVSITKE</sequence>
<organism evidence="2 3">
    <name type="scientific">Bradyrhizobium uaiense</name>
    <dbReference type="NCBI Taxonomy" id="2594946"/>
    <lineage>
        <taxon>Bacteria</taxon>
        <taxon>Pseudomonadati</taxon>
        <taxon>Pseudomonadota</taxon>
        <taxon>Alphaproteobacteria</taxon>
        <taxon>Hyphomicrobiales</taxon>
        <taxon>Nitrobacteraceae</taxon>
        <taxon>Bradyrhizobium</taxon>
    </lineage>
</organism>
<dbReference type="RefSeq" id="WP_163156518.1">
    <property type="nucleotide sequence ID" value="NZ_VKHP01000088.1"/>
</dbReference>
<protein>
    <submittedName>
        <fullName evidence="2">Uncharacterized protein</fullName>
    </submittedName>
</protein>
<reference evidence="2 3" key="1">
    <citation type="journal article" date="2020" name="Arch. Microbiol.">
        <title>Bradyrhizobium uaiense sp. nov., a new highly efficient cowpea symbiont.</title>
        <authorList>
            <person name="Cabral Michel D."/>
            <person name="Azarias Guimaraes A."/>
            <person name="Martins da Costa E."/>
            <person name="Soares de Carvalho T."/>
            <person name="Balsanelli E."/>
            <person name="Willems A."/>
            <person name="Maltempi de Souza E."/>
            <person name="de Souza Moreira F.M."/>
        </authorList>
    </citation>
    <scope>NUCLEOTIDE SEQUENCE [LARGE SCALE GENOMIC DNA]</scope>
    <source>
        <strain evidence="2 3">UFLA 03-164</strain>
    </source>
</reference>
<feature type="transmembrane region" description="Helical" evidence="1">
    <location>
        <begin position="78"/>
        <end position="100"/>
    </location>
</feature>
<keyword evidence="1" id="KW-1133">Transmembrane helix</keyword>
<evidence type="ECO:0000313" key="3">
    <source>
        <dbReference type="Proteomes" id="UP000468531"/>
    </source>
</evidence>
<proteinExistence type="predicted"/>
<keyword evidence="3" id="KW-1185">Reference proteome</keyword>
<evidence type="ECO:0000313" key="2">
    <source>
        <dbReference type="EMBL" id="NEU98316.1"/>
    </source>
</evidence>
<gene>
    <name evidence="2" type="ORF">FNJ47_21425</name>
</gene>
<feature type="transmembrane region" description="Helical" evidence="1">
    <location>
        <begin position="125"/>
        <end position="145"/>
    </location>
</feature>
<evidence type="ECO:0000256" key="1">
    <source>
        <dbReference type="SAM" id="Phobius"/>
    </source>
</evidence>
<accession>A0A6P1BIF3</accession>
<comment type="caution">
    <text evidence="2">The sequence shown here is derived from an EMBL/GenBank/DDBJ whole genome shotgun (WGS) entry which is preliminary data.</text>
</comment>
<name>A0A6P1BIF3_9BRAD</name>
<feature type="transmembrane region" description="Helical" evidence="1">
    <location>
        <begin position="46"/>
        <end position="66"/>
    </location>
</feature>
<keyword evidence="1" id="KW-0472">Membrane</keyword>
<keyword evidence="1" id="KW-0812">Transmembrane</keyword>
<dbReference type="EMBL" id="VKHP01000088">
    <property type="protein sequence ID" value="NEU98316.1"/>
    <property type="molecule type" value="Genomic_DNA"/>
</dbReference>
<dbReference type="Proteomes" id="UP000468531">
    <property type="component" value="Unassembled WGS sequence"/>
</dbReference>